<accession>A0A0A8ZVQ4</accession>
<evidence type="ECO:0000313" key="1">
    <source>
        <dbReference type="EMBL" id="JAD42911.1"/>
    </source>
</evidence>
<dbReference type="AlphaFoldDB" id="A0A0A8ZVQ4"/>
<reference evidence="1" key="1">
    <citation type="submission" date="2014-09" db="EMBL/GenBank/DDBJ databases">
        <authorList>
            <person name="Magalhaes I.L.F."/>
            <person name="Oliveira U."/>
            <person name="Santos F.R."/>
            <person name="Vidigal T.H.D.A."/>
            <person name="Brescovit A.D."/>
            <person name="Santos A.J."/>
        </authorList>
    </citation>
    <scope>NUCLEOTIDE SEQUENCE</scope>
    <source>
        <tissue evidence="1">Shoot tissue taken approximately 20 cm above the soil surface</tissue>
    </source>
</reference>
<proteinExistence type="predicted"/>
<reference evidence="1" key="2">
    <citation type="journal article" date="2015" name="Data Brief">
        <title>Shoot transcriptome of the giant reed, Arundo donax.</title>
        <authorList>
            <person name="Barrero R.A."/>
            <person name="Guerrero F.D."/>
            <person name="Moolhuijzen P."/>
            <person name="Goolsby J.A."/>
            <person name="Tidwell J."/>
            <person name="Bellgard S.E."/>
            <person name="Bellgard M.I."/>
        </authorList>
    </citation>
    <scope>NUCLEOTIDE SEQUENCE</scope>
    <source>
        <tissue evidence="1">Shoot tissue taken approximately 20 cm above the soil surface</tissue>
    </source>
</reference>
<sequence>MSRQARQYACGVRYSLQFRMA</sequence>
<dbReference type="EMBL" id="GBRH01254984">
    <property type="protein sequence ID" value="JAD42911.1"/>
    <property type="molecule type" value="Transcribed_RNA"/>
</dbReference>
<protein>
    <submittedName>
        <fullName evidence="1">Uncharacterized protein</fullName>
    </submittedName>
</protein>
<name>A0A0A8ZVQ4_ARUDO</name>
<organism evidence="1">
    <name type="scientific">Arundo donax</name>
    <name type="common">Giant reed</name>
    <name type="synonym">Donax arundinaceus</name>
    <dbReference type="NCBI Taxonomy" id="35708"/>
    <lineage>
        <taxon>Eukaryota</taxon>
        <taxon>Viridiplantae</taxon>
        <taxon>Streptophyta</taxon>
        <taxon>Embryophyta</taxon>
        <taxon>Tracheophyta</taxon>
        <taxon>Spermatophyta</taxon>
        <taxon>Magnoliopsida</taxon>
        <taxon>Liliopsida</taxon>
        <taxon>Poales</taxon>
        <taxon>Poaceae</taxon>
        <taxon>PACMAD clade</taxon>
        <taxon>Arundinoideae</taxon>
        <taxon>Arundineae</taxon>
        <taxon>Arundo</taxon>
    </lineage>
</organism>